<keyword evidence="7" id="KW-1133">Transmembrane helix</keyword>
<dbReference type="GO" id="GO:0009247">
    <property type="term" value="P:glycolipid biosynthetic process"/>
    <property type="evidence" value="ECO:0007669"/>
    <property type="project" value="UniProtKB-ARBA"/>
</dbReference>
<dbReference type="Pfam" id="PF03279">
    <property type="entry name" value="Lip_A_acyltrans"/>
    <property type="match status" value="1"/>
</dbReference>
<feature type="transmembrane region" description="Helical" evidence="7">
    <location>
        <begin position="44"/>
        <end position="64"/>
    </location>
</feature>
<evidence type="ECO:0000256" key="7">
    <source>
        <dbReference type="SAM" id="Phobius"/>
    </source>
</evidence>
<keyword evidence="2" id="KW-1003">Cell membrane</keyword>
<keyword evidence="7" id="KW-0812">Transmembrane</keyword>
<evidence type="ECO:0000256" key="1">
    <source>
        <dbReference type="ARBA" id="ARBA00004533"/>
    </source>
</evidence>
<keyword evidence="6 8" id="KW-0012">Acyltransferase</keyword>
<dbReference type="PANTHER" id="PTHR30606">
    <property type="entry name" value="LIPID A BIOSYNTHESIS LAUROYL ACYLTRANSFERASE"/>
    <property type="match status" value="1"/>
</dbReference>
<proteinExistence type="predicted"/>
<dbReference type="PIRSF" id="PIRSF026649">
    <property type="entry name" value="MsbB"/>
    <property type="match status" value="1"/>
</dbReference>
<keyword evidence="3" id="KW-0997">Cell inner membrane</keyword>
<feature type="transmembrane region" description="Helical" evidence="7">
    <location>
        <begin position="20"/>
        <end position="38"/>
    </location>
</feature>
<comment type="caution">
    <text evidence="8">The sequence shown here is derived from an EMBL/GenBank/DDBJ whole genome shotgun (WGS) entry which is preliminary data.</text>
</comment>
<dbReference type="AlphaFoldDB" id="A0AAQ1P095"/>
<dbReference type="PANTHER" id="PTHR30606:SF10">
    <property type="entry name" value="PHOSPHATIDYLINOSITOL MANNOSIDE ACYLTRANSFERASE"/>
    <property type="match status" value="1"/>
</dbReference>
<dbReference type="GO" id="GO:0005886">
    <property type="term" value="C:plasma membrane"/>
    <property type="evidence" value="ECO:0007669"/>
    <property type="project" value="UniProtKB-SubCell"/>
</dbReference>
<dbReference type="InterPro" id="IPR004960">
    <property type="entry name" value="LipA_acyltrans"/>
</dbReference>
<evidence type="ECO:0000256" key="6">
    <source>
        <dbReference type="ARBA" id="ARBA00023315"/>
    </source>
</evidence>
<evidence type="ECO:0000313" key="8">
    <source>
        <dbReference type="EMBL" id="SOR62536.1"/>
    </source>
</evidence>
<keyword evidence="4" id="KW-0808">Transferase</keyword>
<evidence type="ECO:0000313" key="9">
    <source>
        <dbReference type="Proteomes" id="UP000234460"/>
    </source>
</evidence>
<accession>A0AAQ1P095</accession>
<reference evidence="8 9" key="1">
    <citation type="submission" date="2017-11" db="EMBL/GenBank/DDBJ databases">
        <authorList>
            <person name="Lechat P."/>
        </authorList>
    </citation>
    <scope>NUCLEOTIDE SEQUENCE [LARGE SCALE GENOMIC DNA]</scope>
    <source>
        <strain evidence="8">L495</strain>
    </source>
</reference>
<gene>
    <name evidence="8" type="ORF">LMANV2_480033</name>
</gene>
<keyword evidence="5 7" id="KW-0472">Membrane</keyword>
<dbReference type="GO" id="GO:0016746">
    <property type="term" value="F:acyltransferase activity"/>
    <property type="evidence" value="ECO:0007669"/>
    <property type="project" value="UniProtKB-KW"/>
</dbReference>
<dbReference type="Proteomes" id="UP000234460">
    <property type="component" value="Chromosome LMANV2"/>
</dbReference>
<protein>
    <submittedName>
        <fullName evidence="8">Lipid A biosynthesis (KDO)2-(Lauroyl)-lipid IVA acyltransferase</fullName>
    </submittedName>
</protein>
<comment type="subcellular location">
    <subcellularLocation>
        <location evidence="1">Cell inner membrane</location>
    </subcellularLocation>
</comment>
<evidence type="ECO:0000256" key="2">
    <source>
        <dbReference type="ARBA" id="ARBA00022475"/>
    </source>
</evidence>
<dbReference type="CDD" id="cd07984">
    <property type="entry name" value="LPLAT_LABLAT-like"/>
    <property type="match status" value="1"/>
</dbReference>
<evidence type="ECO:0000256" key="5">
    <source>
        <dbReference type="ARBA" id="ARBA00023136"/>
    </source>
</evidence>
<name>A0AAQ1P095_LEPIR</name>
<evidence type="ECO:0000256" key="4">
    <source>
        <dbReference type="ARBA" id="ARBA00022679"/>
    </source>
</evidence>
<evidence type="ECO:0000256" key="3">
    <source>
        <dbReference type="ARBA" id="ARBA00022519"/>
    </source>
</evidence>
<dbReference type="EMBL" id="OEJX01000043">
    <property type="protein sequence ID" value="SOR62536.1"/>
    <property type="molecule type" value="Genomic_DNA"/>
</dbReference>
<organism evidence="8 9">
    <name type="scientific">Leptospira interrogans serovar Manilae</name>
    <dbReference type="NCBI Taxonomy" id="214675"/>
    <lineage>
        <taxon>Bacteria</taxon>
        <taxon>Pseudomonadati</taxon>
        <taxon>Spirochaetota</taxon>
        <taxon>Spirochaetia</taxon>
        <taxon>Leptospirales</taxon>
        <taxon>Leptospiraceae</taxon>
        <taxon>Leptospira</taxon>
    </lineage>
</organism>
<sequence>MFFCLSIRIETNPFVRKENFGVLVIRYIPAFIFVYLFYLPFRILPYRLCLLYGKFLVILLYPFARKHRRIAYENISHAFPEYTESQKKELVWKSVLHIGNLVAGTLFAPRLNQKWMDRYLVYDPKSLEIEKKTNEEGVGVVLISGHFGTWEILVQFMGVRMKGGGIYKKVRNPLVDKLIYKLRTKNGIKLVSTEESSQVTKMLKQGYWIGFGSDQNAGKVGIFVNFFNRPASTYQGPALMAYLTGAKMLLYSVLCGEKGKVIVRVKDLGFVDKKAFTDRETAIRHYTEVWTKALEEEVKLFPEQYFWVHRRWRTKPGDFPGQI</sequence>